<dbReference type="CDD" id="cd06170">
    <property type="entry name" value="LuxR_C_like"/>
    <property type="match status" value="1"/>
</dbReference>
<dbReference type="InterPro" id="IPR000792">
    <property type="entry name" value="Tscrpt_reg_LuxR_C"/>
</dbReference>
<dbReference type="InterPro" id="IPR001789">
    <property type="entry name" value="Sig_transdc_resp-reg_receiver"/>
</dbReference>
<reference evidence="6 7" key="1">
    <citation type="submission" date="2020-02" db="EMBL/GenBank/DDBJ databases">
        <authorList>
            <person name="Kim M.K."/>
        </authorList>
    </citation>
    <scope>NUCLEOTIDE SEQUENCE [LARGE SCALE GENOMIC DNA]</scope>
    <source>
        <strain evidence="6 7">17J57-3</strain>
    </source>
</reference>
<feature type="domain" description="Response regulatory" evidence="5">
    <location>
        <begin position="1"/>
        <end position="115"/>
    </location>
</feature>
<dbReference type="SMART" id="SM00421">
    <property type="entry name" value="HTH_LUXR"/>
    <property type="match status" value="1"/>
</dbReference>
<keyword evidence="1 3" id="KW-0597">Phosphoprotein</keyword>
<dbReference type="SUPFAM" id="SSF52172">
    <property type="entry name" value="CheY-like"/>
    <property type="match status" value="1"/>
</dbReference>
<proteinExistence type="predicted"/>
<dbReference type="EMBL" id="JAAIVB010000026">
    <property type="protein sequence ID" value="NEX61051.1"/>
    <property type="molecule type" value="Genomic_DNA"/>
</dbReference>
<keyword evidence="2" id="KW-0238">DNA-binding</keyword>
<dbReference type="SMART" id="SM00448">
    <property type="entry name" value="REC"/>
    <property type="match status" value="1"/>
</dbReference>
<dbReference type="Gene3D" id="3.40.50.2300">
    <property type="match status" value="1"/>
</dbReference>
<dbReference type="GO" id="GO:0000160">
    <property type="term" value="P:phosphorelay signal transduction system"/>
    <property type="evidence" value="ECO:0007669"/>
    <property type="project" value="InterPro"/>
</dbReference>
<feature type="domain" description="HTH luxR-type" evidence="4">
    <location>
        <begin position="145"/>
        <end position="212"/>
    </location>
</feature>
<feature type="modified residue" description="4-aspartylphosphate" evidence="3">
    <location>
        <position position="51"/>
    </location>
</feature>
<dbReference type="PROSITE" id="PS50110">
    <property type="entry name" value="RESPONSE_REGULATORY"/>
    <property type="match status" value="1"/>
</dbReference>
<evidence type="ECO:0000259" key="5">
    <source>
        <dbReference type="PROSITE" id="PS50110"/>
    </source>
</evidence>
<dbReference type="InterPro" id="IPR039420">
    <property type="entry name" value="WalR-like"/>
</dbReference>
<dbReference type="PROSITE" id="PS50043">
    <property type="entry name" value="HTH_LUXR_2"/>
    <property type="match status" value="1"/>
</dbReference>
<dbReference type="Proteomes" id="UP000482155">
    <property type="component" value="Unassembled WGS sequence"/>
</dbReference>
<sequence length="266" mass="29065">MLVDDHPMMVWGLSKLIQGEYPRMEVVGVATRSEEALARVASLAPDVIALDLDLGGQNTIDILPELLEARPASVLILTASRDQALLDLAVVRGARGVISKDAPADQILKAIAKLNDGELWLDRETMSRVLGGLVRPAGDKAADPERMKQEALTDKERKIIHTLVENGGLPHKALAQRLFISEHTLRNHLTSIYQKLEVGNRLELYVYAMRHRLGSSAKGGPDEPARQAAAELVLPADSREATAARGRIRRKIAAVVPAGHQLFRNL</sequence>
<dbReference type="PANTHER" id="PTHR43214">
    <property type="entry name" value="TWO-COMPONENT RESPONSE REGULATOR"/>
    <property type="match status" value="1"/>
</dbReference>
<dbReference type="Pfam" id="PF00196">
    <property type="entry name" value="GerE"/>
    <property type="match status" value="1"/>
</dbReference>
<evidence type="ECO:0000256" key="1">
    <source>
        <dbReference type="ARBA" id="ARBA00022553"/>
    </source>
</evidence>
<keyword evidence="7" id="KW-1185">Reference proteome</keyword>
<dbReference type="CDD" id="cd17535">
    <property type="entry name" value="REC_NarL-like"/>
    <property type="match status" value="1"/>
</dbReference>
<dbReference type="InterPro" id="IPR058245">
    <property type="entry name" value="NreC/VraR/RcsB-like_REC"/>
</dbReference>
<protein>
    <submittedName>
        <fullName evidence="6">Response regulator transcription factor</fullName>
    </submittedName>
</protein>
<organism evidence="6 7">
    <name type="scientific">Noviherbaspirillum galbum</name>
    <dbReference type="NCBI Taxonomy" id="2709383"/>
    <lineage>
        <taxon>Bacteria</taxon>
        <taxon>Pseudomonadati</taxon>
        <taxon>Pseudomonadota</taxon>
        <taxon>Betaproteobacteria</taxon>
        <taxon>Burkholderiales</taxon>
        <taxon>Oxalobacteraceae</taxon>
        <taxon>Noviherbaspirillum</taxon>
    </lineage>
</organism>
<evidence type="ECO:0000259" key="4">
    <source>
        <dbReference type="PROSITE" id="PS50043"/>
    </source>
</evidence>
<comment type="caution">
    <text evidence="6">The sequence shown here is derived from an EMBL/GenBank/DDBJ whole genome shotgun (WGS) entry which is preliminary data.</text>
</comment>
<dbReference type="Pfam" id="PF00072">
    <property type="entry name" value="Response_reg"/>
    <property type="match status" value="1"/>
</dbReference>
<accession>A0A6B3SJR3</accession>
<gene>
    <name evidence="6" type="ORF">G3574_08175</name>
</gene>
<evidence type="ECO:0000313" key="6">
    <source>
        <dbReference type="EMBL" id="NEX61051.1"/>
    </source>
</evidence>
<dbReference type="GO" id="GO:0006355">
    <property type="term" value="P:regulation of DNA-templated transcription"/>
    <property type="evidence" value="ECO:0007669"/>
    <property type="project" value="InterPro"/>
</dbReference>
<evidence type="ECO:0000256" key="3">
    <source>
        <dbReference type="PROSITE-ProRule" id="PRU00169"/>
    </source>
</evidence>
<evidence type="ECO:0000256" key="2">
    <source>
        <dbReference type="ARBA" id="ARBA00023125"/>
    </source>
</evidence>
<name>A0A6B3SJR3_9BURK</name>
<evidence type="ECO:0000313" key="7">
    <source>
        <dbReference type="Proteomes" id="UP000482155"/>
    </source>
</evidence>
<dbReference type="SUPFAM" id="SSF46894">
    <property type="entry name" value="C-terminal effector domain of the bipartite response regulators"/>
    <property type="match status" value="1"/>
</dbReference>
<dbReference type="PANTHER" id="PTHR43214:SF38">
    <property type="entry name" value="NITRATE_NITRITE RESPONSE REGULATOR PROTEIN NARL"/>
    <property type="match status" value="1"/>
</dbReference>
<dbReference type="InterPro" id="IPR016032">
    <property type="entry name" value="Sig_transdc_resp-reg_C-effctor"/>
</dbReference>
<dbReference type="GO" id="GO:0003677">
    <property type="term" value="F:DNA binding"/>
    <property type="evidence" value="ECO:0007669"/>
    <property type="project" value="UniProtKB-KW"/>
</dbReference>
<dbReference type="InterPro" id="IPR011006">
    <property type="entry name" value="CheY-like_superfamily"/>
</dbReference>
<dbReference type="AlphaFoldDB" id="A0A6B3SJR3"/>